<dbReference type="RefSeq" id="WP_145197377.1">
    <property type="nucleotide sequence ID" value="NZ_CP036267.1"/>
</dbReference>
<dbReference type="EMBL" id="CP036267">
    <property type="protein sequence ID" value="QDT32241.1"/>
    <property type="molecule type" value="Genomic_DNA"/>
</dbReference>
<reference evidence="2 3" key="1">
    <citation type="submission" date="2019-02" db="EMBL/GenBank/DDBJ databases">
        <title>Deep-cultivation of Planctomycetes and their phenomic and genomic characterization uncovers novel biology.</title>
        <authorList>
            <person name="Wiegand S."/>
            <person name="Jogler M."/>
            <person name="Boedeker C."/>
            <person name="Pinto D."/>
            <person name="Vollmers J."/>
            <person name="Rivas-Marin E."/>
            <person name="Kohn T."/>
            <person name="Peeters S.H."/>
            <person name="Heuer A."/>
            <person name="Rast P."/>
            <person name="Oberbeckmann S."/>
            <person name="Bunk B."/>
            <person name="Jeske O."/>
            <person name="Meyerdierks A."/>
            <person name="Storesund J.E."/>
            <person name="Kallscheuer N."/>
            <person name="Luecker S."/>
            <person name="Lage O.M."/>
            <person name="Pohl T."/>
            <person name="Merkel B.J."/>
            <person name="Hornburger P."/>
            <person name="Mueller R.-W."/>
            <person name="Bruemmer F."/>
            <person name="Labrenz M."/>
            <person name="Spormann A.M."/>
            <person name="Op den Camp H."/>
            <person name="Overmann J."/>
            <person name="Amann R."/>
            <person name="Jetten M.S.M."/>
            <person name="Mascher T."/>
            <person name="Medema M.H."/>
            <person name="Devos D.P."/>
            <person name="Kaster A.-K."/>
            <person name="Ovreas L."/>
            <person name="Rohde M."/>
            <person name="Galperin M.Y."/>
            <person name="Jogler C."/>
        </authorList>
    </citation>
    <scope>NUCLEOTIDE SEQUENCE [LARGE SCALE GENOMIC DNA]</scope>
    <source>
        <strain evidence="2 3">Mal48</strain>
    </source>
</reference>
<name>A0A517QKW6_9PLAN</name>
<dbReference type="Proteomes" id="UP000315724">
    <property type="component" value="Chromosome"/>
</dbReference>
<dbReference type="OrthoDB" id="291878at2"/>
<feature type="transmembrane region" description="Helical" evidence="1">
    <location>
        <begin position="28"/>
        <end position="44"/>
    </location>
</feature>
<feature type="transmembrane region" description="Helical" evidence="1">
    <location>
        <begin position="56"/>
        <end position="76"/>
    </location>
</feature>
<dbReference type="KEGG" id="tpol:Mal48_14840"/>
<proteinExistence type="predicted"/>
<accession>A0A517QKW6</accession>
<feature type="transmembrane region" description="Helical" evidence="1">
    <location>
        <begin position="82"/>
        <end position="105"/>
    </location>
</feature>
<gene>
    <name evidence="2" type="ORF">Mal48_14840</name>
</gene>
<evidence type="ECO:0008006" key="4">
    <source>
        <dbReference type="Google" id="ProtNLM"/>
    </source>
</evidence>
<keyword evidence="3" id="KW-1185">Reference proteome</keyword>
<keyword evidence="1" id="KW-0812">Transmembrane</keyword>
<evidence type="ECO:0000313" key="3">
    <source>
        <dbReference type="Proteomes" id="UP000315724"/>
    </source>
</evidence>
<keyword evidence="1" id="KW-1133">Transmembrane helix</keyword>
<keyword evidence="1" id="KW-0472">Membrane</keyword>
<evidence type="ECO:0000313" key="2">
    <source>
        <dbReference type="EMBL" id="QDT32241.1"/>
    </source>
</evidence>
<evidence type="ECO:0000256" key="1">
    <source>
        <dbReference type="SAM" id="Phobius"/>
    </source>
</evidence>
<sequence>MWWRAVIAGLVVAGVSQLADRYPRLGALLLTLPIVSIVAFVAVWNKEQDLPTVSRLARETLVLVPLGLPFFVPLAFSQRLGIGFWGSFALGVFLASITIGLWFWLGPQATE</sequence>
<organism evidence="2 3">
    <name type="scientific">Thalassoglobus polymorphus</name>
    <dbReference type="NCBI Taxonomy" id="2527994"/>
    <lineage>
        <taxon>Bacteria</taxon>
        <taxon>Pseudomonadati</taxon>
        <taxon>Planctomycetota</taxon>
        <taxon>Planctomycetia</taxon>
        <taxon>Planctomycetales</taxon>
        <taxon>Planctomycetaceae</taxon>
        <taxon>Thalassoglobus</taxon>
    </lineage>
</organism>
<protein>
    <recommendedName>
        <fullName evidence="4">DUF3147 family protein</fullName>
    </recommendedName>
</protein>
<dbReference type="AlphaFoldDB" id="A0A517QKW6"/>